<reference evidence="3" key="2">
    <citation type="submission" date="2024-01" db="EMBL/GenBank/DDBJ databases">
        <title>Comparative genomics of Cryptococcus and Kwoniella reveals pathogenesis evolution and contrasting modes of karyotype evolution via chromosome fusion or intercentromeric recombination.</title>
        <authorList>
            <person name="Coelho M.A."/>
            <person name="David-Palma M."/>
            <person name="Shea T."/>
            <person name="Bowers K."/>
            <person name="McGinley-Smith S."/>
            <person name="Mohammad A.W."/>
            <person name="Gnirke A."/>
            <person name="Yurkov A.M."/>
            <person name="Nowrousian M."/>
            <person name="Sun S."/>
            <person name="Cuomo C.A."/>
            <person name="Heitman J."/>
        </authorList>
    </citation>
    <scope>NUCLEOTIDE SEQUENCE</scope>
    <source>
        <strain evidence="3">CBS 12478</strain>
    </source>
</reference>
<dbReference type="Proteomes" id="UP000322225">
    <property type="component" value="Chromosome 3"/>
</dbReference>
<keyword evidence="2" id="KW-0732">Signal</keyword>
<dbReference type="OrthoDB" id="2576419at2759"/>
<protein>
    <submittedName>
        <fullName evidence="3">Uncharacterized protein</fullName>
    </submittedName>
</protein>
<feature type="region of interest" description="Disordered" evidence="1">
    <location>
        <begin position="119"/>
        <end position="178"/>
    </location>
</feature>
<name>A0A5M6C3W5_9TREE</name>
<organism evidence="3 4">
    <name type="scientific">Kwoniella shandongensis</name>
    <dbReference type="NCBI Taxonomy" id="1734106"/>
    <lineage>
        <taxon>Eukaryota</taxon>
        <taxon>Fungi</taxon>
        <taxon>Dikarya</taxon>
        <taxon>Basidiomycota</taxon>
        <taxon>Agaricomycotina</taxon>
        <taxon>Tremellomycetes</taxon>
        <taxon>Tremellales</taxon>
        <taxon>Cryptococcaceae</taxon>
        <taxon>Kwoniella</taxon>
    </lineage>
</organism>
<sequence length="266" mass="26397">MLSDISLRPSLSLSLLVGLISFLGVQAQDQDGTTPYPDWITNDYDCVMGCLSGFNDTITTIPRPDLQTQAFSCSSGCQGVPMGNYYQTLYYIQLFYATGSIYEWSDSAPDGYKHATFTSDPDADAAQSASAAETAWSSADSNDAAPTGVAAVATDGDDGDDAVSASPSATDSGVSTAGGEGLLPGATASVIGTPASSTNGIAPAVAGNLTSNGEEIGGNATGGTNATSGAGKTVIAGLGGGIGMFSLAGVVVGLATTGLSGLWVGL</sequence>
<evidence type="ECO:0000256" key="2">
    <source>
        <dbReference type="SAM" id="SignalP"/>
    </source>
</evidence>
<accession>A0A5M6C3W5</accession>
<proteinExistence type="predicted"/>
<feature type="signal peptide" evidence="2">
    <location>
        <begin position="1"/>
        <end position="27"/>
    </location>
</feature>
<evidence type="ECO:0000313" key="3">
    <source>
        <dbReference type="EMBL" id="WWD17064.1"/>
    </source>
</evidence>
<dbReference type="KEGG" id="ksn:43587206"/>
<reference evidence="3" key="1">
    <citation type="submission" date="2017-08" db="EMBL/GenBank/DDBJ databases">
        <authorList>
            <person name="Cuomo C."/>
            <person name="Billmyre B."/>
            <person name="Heitman J."/>
        </authorList>
    </citation>
    <scope>NUCLEOTIDE SEQUENCE</scope>
    <source>
        <strain evidence="3">CBS 12478</strain>
    </source>
</reference>
<dbReference type="EMBL" id="CP144053">
    <property type="protein sequence ID" value="WWD17064.1"/>
    <property type="molecule type" value="Genomic_DNA"/>
</dbReference>
<dbReference type="RefSeq" id="XP_031862409.1">
    <property type="nucleotide sequence ID" value="XM_032003087.1"/>
</dbReference>
<dbReference type="AlphaFoldDB" id="A0A5M6C3W5"/>
<evidence type="ECO:0000313" key="4">
    <source>
        <dbReference type="Proteomes" id="UP000322225"/>
    </source>
</evidence>
<keyword evidence="4" id="KW-1185">Reference proteome</keyword>
<dbReference type="GeneID" id="43587206"/>
<feature type="chain" id="PRO_5043658094" evidence="2">
    <location>
        <begin position="28"/>
        <end position="266"/>
    </location>
</feature>
<gene>
    <name evidence="3" type="ORF">CI109_101501</name>
</gene>
<feature type="compositionally biased region" description="Low complexity" evidence="1">
    <location>
        <begin position="124"/>
        <end position="154"/>
    </location>
</feature>
<evidence type="ECO:0000256" key="1">
    <source>
        <dbReference type="SAM" id="MobiDB-lite"/>
    </source>
</evidence>